<keyword evidence="2" id="KW-1185">Reference proteome</keyword>
<accession>A0ACB9NPJ7</accession>
<sequence length="230" mass="25357">MVADLALFSLLSKGEANGSQADPDPVVISWGWNPNKAQDDYDDSWEVKAFAEDTSNVMGATWPPRSYTCTFCRREFRSAQALGGHMNVHRKDRAKLNQSHLPIPYHNPVLPSSSLPPSTLVIPTNQELASNNGLRFQYQLPHADGIFAPSKTDARALNPSPSTFIPSPPYVPNAVPYPPNTNPRGQQHPRGNIDRATRRISCDGHGTIKRVVDPKDGGKEELDLELRLGK</sequence>
<dbReference type="Proteomes" id="UP001057402">
    <property type="component" value="Chromosome 7"/>
</dbReference>
<protein>
    <submittedName>
        <fullName evidence="1">Uncharacterized protein</fullName>
    </submittedName>
</protein>
<organism evidence="1 2">
    <name type="scientific">Melastoma candidum</name>
    <dbReference type="NCBI Taxonomy" id="119954"/>
    <lineage>
        <taxon>Eukaryota</taxon>
        <taxon>Viridiplantae</taxon>
        <taxon>Streptophyta</taxon>
        <taxon>Embryophyta</taxon>
        <taxon>Tracheophyta</taxon>
        <taxon>Spermatophyta</taxon>
        <taxon>Magnoliopsida</taxon>
        <taxon>eudicotyledons</taxon>
        <taxon>Gunneridae</taxon>
        <taxon>Pentapetalae</taxon>
        <taxon>rosids</taxon>
        <taxon>malvids</taxon>
        <taxon>Myrtales</taxon>
        <taxon>Melastomataceae</taxon>
        <taxon>Melastomatoideae</taxon>
        <taxon>Melastomateae</taxon>
        <taxon>Melastoma</taxon>
    </lineage>
</organism>
<proteinExistence type="predicted"/>
<comment type="caution">
    <text evidence="1">The sequence shown here is derived from an EMBL/GenBank/DDBJ whole genome shotgun (WGS) entry which is preliminary data.</text>
</comment>
<evidence type="ECO:0000313" key="1">
    <source>
        <dbReference type="EMBL" id="KAI4338410.1"/>
    </source>
</evidence>
<reference evidence="2" key="1">
    <citation type="journal article" date="2023" name="Front. Plant Sci.">
        <title>Chromosomal-level genome assembly of Melastoma candidum provides insights into trichome evolution.</title>
        <authorList>
            <person name="Zhong Y."/>
            <person name="Wu W."/>
            <person name="Sun C."/>
            <person name="Zou P."/>
            <person name="Liu Y."/>
            <person name="Dai S."/>
            <person name="Zhou R."/>
        </authorList>
    </citation>
    <scope>NUCLEOTIDE SEQUENCE [LARGE SCALE GENOMIC DNA]</scope>
</reference>
<dbReference type="EMBL" id="CM042886">
    <property type="protein sequence ID" value="KAI4338410.1"/>
    <property type="molecule type" value="Genomic_DNA"/>
</dbReference>
<evidence type="ECO:0000313" key="2">
    <source>
        <dbReference type="Proteomes" id="UP001057402"/>
    </source>
</evidence>
<gene>
    <name evidence="1" type="ORF">MLD38_023474</name>
</gene>
<name>A0ACB9NPJ7_9MYRT</name>